<dbReference type="STRING" id="1122214.Mame_02235"/>
<dbReference type="PANTHER" id="PTHR46521">
    <property type="entry name" value="SUCROSE-PHOSPHATASE 2-RELATED"/>
    <property type="match status" value="1"/>
</dbReference>
<dbReference type="SUPFAM" id="SSF56784">
    <property type="entry name" value="HAD-like"/>
    <property type="match status" value="1"/>
</dbReference>
<keyword evidence="1 3" id="KW-0378">Hydrolase</keyword>
<dbReference type="InterPro" id="IPR036412">
    <property type="entry name" value="HAD-like_sf"/>
</dbReference>
<protein>
    <submittedName>
        <fullName evidence="3">Mannosylfructose-phosphate phosphatase</fullName>
        <ecNumber evidence="3">3.1.3.79</ecNumber>
    </submittedName>
</protein>
<dbReference type="EMBL" id="CP020330">
    <property type="protein sequence ID" value="AQZ51570.1"/>
    <property type="molecule type" value="Genomic_DNA"/>
</dbReference>
<organism evidence="3 4">
    <name type="scientific">Martelella mediterranea DSM 17316</name>
    <dbReference type="NCBI Taxonomy" id="1122214"/>
    <lineage>
        <taxon>Bacteria</taxon>
        <taxon>Pseudomonadati</taxon>
        <taxon>Pseudomonadota</taxon>
        <taxon>Alphaproteobacteria</taxon>
        <taxon>Hyphomicrobiales</taxon>
        <taxon>Aurantimonadaceae</taxon>
        <taxon>Martelella</taxon>
    </lineage>
</organism>
<dbReference type="Gene3D" id="3.40.50.1000">
    <property type="entry name" value="HAD superfamily/HAD-like"/>
    <property type="match status" value="1"/>
</dbReference>
<dbReference type="NCBIfam" id="TIGR01484">
    <property type="entry name" value="HAD-SF-IIB"/>
    <property type="match status" value="1"/>
</dbReference>
<proteinExistence type="predicted"/>
<feature type="domain" description="Sucrose phosphatase-like" evidence="2">
    <location>
        <begin position="10"/>
        <end position="249"/>
    </location>
</feature>
<dbReference type="InterPro" id="IPR051518">
    <property type="entry name" value="Sucrose_Phosphatase"/>
</dbReference>
<dbReference type="InterPro" id="IPR023214">
    <property type="entry name" value="HAD_sf"/>
</dbReference>
<dbReference type="SFLD" id="SFLDG01141">
    <property type="entry name" value="C2.B.1:_Sucrose_Phosphatase_Li"/>
    <property type="match status" value="1"/>
</dbReference>
<dbReference type="eggNOG" id="COG0561">
    <property type="taxonomic scope" value="Bacteria"/>
</dbReference>
<dbReference type="Gene3D" id="3.90.1070.10">
    <property type="match status" value="1"/>
</dbReference>
<keyword evidence="4" id="KW-1185">Reference proteome</keyword>
<evidence type="ECO:0000313" key="4">
    <source>
        <dbReference type="Proteomes" id="UP000191135"/>
    </source>
</evidence>
<dbReference type="Proteomes" id="UP000191135">
    <property type="component" value="Chromosome"/>
</dbReference>
<evidence type="ECO:0000313" key="3">
    <source>
        <dbReference type="EMBL" id="AQZ51570.1"/>
    </source>
</evidence>
<dbReference type="PANTHER" id="PTHR46521:SF4">
    <property type="entry name" value="SUCROSE-PHOSPHATASE 2-RELATED"/>
    <property type="match status" value="1"/>
</dbReference>
<dbReference type="SFLD" id="SFLDS00003">
    <property type="entry name" value="Haloacid_Dehalogenase"/>
    <property type="match status" value="1"/>
</dbReference>
<evidence type="ECO:0000259" key="2">
    <source>
        <dbReference type="Pfam" id="PF05116"/>
    </source>
</evidence>
<dbReference type="EC" id="3.1.3.79" evidence="3"/>
<dbReference type="InterPro" id="IPR006380">
    <property type="entry name" value="SPP-like_dom"/>
</dbReference>
<dbReference type="KEGG" id="mmed:Mame_02235"/>
<accession>A0A1U9Z1N9</accession>
<name>A0A1U9Z1N9_9HYPH</name>
<dbReference type="AlphaFoldDB" id="A0A1U9Z1N9"/>
<sequence>MTATETMAIRLFSSDLDGTLVGDNGSTERFRRAFEAVPEAERPLLVYNSGRLVDDIRELIDMVGLPEPDFLIGGVGTMAHDHRNGLPIGGFDDFIGTAFDVETVERIMSNIPDVIRQPERYQNGYKSSWYLQNAKKGRLQAIEDALTAKGLEVKLIYSSKRDLDILPKNADKGACLSWLCQKLDIAHDDVVVAGDTGNDSAMFTVPDVRGIIPANGHDDLRALAKGNDRIYQARGEIADGVIEGLRHFGVAI</sequence>
<dbReference type="InterPro" id="IPR006379">
    <property type="entry name" value="HAD-SF_hydro_IIB"/>
</dbReference>
<dbReference type="SFLD" id="SFLDG01140">
    <property type="entry name" value="C2.B:_Phosphomannomutase_and_P"/>
    <property type="match status" value="1"/>
</dbReference>
<reference evidence="3 4" key="1">
    <citation type="submission" date="2017-03" db="EMBL/GenBank/DDBJ databases">
        <title>Foreign affairs: Plasmid Transfer between Roseobacters and Rhizobia.</title>
        <authorList>
            <person name="Bartling P."/>
            <person name="Bunk B."/>
            <person name="Overmann J."/>
            <person name="Brinkmann H."/>
            <person name="Petersen J."/>
        </authorList>
    </citation>
    <scope>NUCLEOTIDE SEQUENCE [LARGE SCALE GENOMIC DNA]</scope>
    <source>
        <strain evidence="3 4">MACL11</strain>
    </source>
</reference>
<evidence type="ECO:0000256" key="1">
    <source>
        <dbReference type="ARBA" id="ARBA00022801"/>
    </source>
</evidence>
<dbReference type="GO" id="GO:0016791">
    <property type="term" value="F:phosphatase activity"/>
    <property type="evidence" value="ECO:0007669"/>
    <property type="project" value="UniProtKB-ARBA"/>
</dbReference>
<dbReference type="Pfam" id="PF05116">
    <property type="entry name" value="S6PP"/>
    <property type="match status" value="1"/>
</dbReference>
<gene>
    <name evidence="3" type="primary">mfppA</name>
    <name evidence="3" type="ORF">Mame_02235</name>
</gene>